<feature type="region of interest" description="Disordered" evidence="1">
    <location>
        <begin position="32"/>
        <end position="67"/>
    </location>
</feature>
<name>A0ABP8B013_9ACTN</name>
<keyword evidence="4" id="KW-1185">Reference proteome</keyword>
<dbReference type="RefSeq" id="WP_344919394.1">
    <property type="nucleotide sequence ID" value="NZ_BAABAQ010000006.1"/>
</dbReference>
<evidence type="ECO:0000256" key="1">
    <source>
        <dbReference type="SAM" id="MobiDB-lite"/>
    </source>
</evidence>
<sequence>MPLKRRFARVTVSCAFAVAAVLSLGAFSPAPTSVPDNPPAPQPWESAPRSWEPAPQPGEVAPPPKPTVRALTATEIREKKLDQYIDMSLQKETPPGIVDTSQGKFTSDLPSPAKQTGNVSLADSASATGCWSLTTTYGSPALQGSAYHTWCGDGVLVTYTSAGCTGSTSLSTYIYEGCQNIQAYGIGWNVWDVTDRWRFCTAYDRLTGVCSARIYPWQKNRYGAAGQVWLLGWGN</sequence>
<feature type="chain" id="PRO_5046337029" evidence="2">
    <location>
        <begin position="33"/>
        <end position="235"/>
    </location>
</feature>
<keyword evidence="2" id="KW-0732">Signal</keyword>
<feature type="signal peptide" evidence="2">
    <location>
        <begin position="1"/>
        <end position="32"/>
    </location>
</feature>
<protein>
    <submittedName>
        <fullName evidence="3">Uncharacterized protein</fullName>
    </submittedName>
</protein>
<evidence type="ECO:0000256" key="2">
    <source>
        <dbReference type="SAM" id="SignalP"/>
    </source>
</evidence>
<gene>
    <name evidence="3" type="ORF">GCM10022252_39540</name>
</gene>
<dbReference type="EMBL" id="BAABAQ010000006">
    <property type="protein sequence ID" value="GAA4194721.1"/>
    <property type="molecule type" value="Genomic_DNA"/>
</dbReference>
<organism evidence="3 4">
    <name type="scientific">Streptosporangium oxazolinicum</name>
    <dbReference type="NCBI Taxonomy" id="909287"/>
    <lineage>
        <taxon>Bacteria</taxon>
        <taxon>Bacillati</taxon>
        <taxon>Actinomycetota</taxon>
        <taxon>Actinomycetes</taxon>
        <taxon>Streptosporangiales</taxon>
        <taxon>Streptosporangiaceae</taxon>
        <taxon>Streptosporangium</taxon>
    </lineage>
</organism>
<dbReference type="Proteomes" id="UP001501251">
    <property type="component" value="Unassembled WGS sequence"/>
</dbReference>
<evidence type="ECO:0000313" key="4">
    <source>
        <dbReference type="Proteomes" id="UP001501251"/>
    </source>
</evidence>
<comment type="caution">
    <text evidence="3">The sequence shown here is derived from an EMBL/GenBank/DDBJ whole genome shotgun (WGS) entry which is preliminary data.</text>
</comment>
<evidence type="ECO:0000313" key="3">
    <source>
        <dbReference type="EMBL" id="GAA4194721.1"/>
    </source>
</evidence>
<accession>A0ABP8B013</accession>
<reference evidence="4" key="1">
    <citation type="journal article" date="2019" name="Int. J. Syst. Evol. Microbiol.">
        <title>The Global Catalogue of Microorganisms (GCM) 10K type strain sequencing project: providing services to taxonomists for standard genome sequencing and annotation.</title>
        <authorList>
            <consortium name="The Broad Institute Genomics Platform"/>
            <consortium name="The Broad Institute Genome Sequencing Center for Infectious Disease"/>
            <person name="Wu L."/>
            <person name="Ma J."/>
        </authorList>
    </citation>
    <scope>NUCLEOTIDE SEQUENCE [LARGE SCALE GENOMIC DNA]</scope>
    <source>
        <strain evidence="4">JCM 17388</strain>
    </source>
</reference>
<feature type="compositionally biased region" description="Pro residues" evidence="1">
    <location>
        <begin position="54"/>
        <end position="66"/>
    </location>
</feature>
<proteinExistence type="predicted"/>